<accession>G0U4G5</accession>
<dbReference type="VEuPathDB" id="TriTrypDB:TvY486_1013720"/>
<dbReference type="EMBL" id="HE573026">
    <property type="protein sequence ID" value="CCC52329.1"/>
    <property type="molecule type" value="Genomic_DNA"/>
</dbReference>
<organism evidence="1">
    <name type="scientific">Trypanosoma vivax (strain Y486)</name>
    <dbReference type="NCBI Taxonomy" id="1055687"/>
    <lineage>
        <taxon>Eukaryota</taxon>
        <taxon>Discoba</taxon>
        <taxon>Euglenozoa</taxon>
        <taxon>Kinetoplastea</taxon>
        <taxon>Metakinetoplastina</taxon>
        <taxon>Trypanosomatida</taxon>
        <taxon>Trypanosomatidae</taxon>
        <taxon>Trypanosoma</taxon>
        <taxon>Duttonella</taxon>
    </lineage>
</organism>
<dbReference type="AlphaFoldDB" id="G0U4G5"/>
<protein>
    <submittedName>
        <fullName evidence="1">Uncharacterized protein</fullName>
    </submittedName>
</protein>
<name>G0U4G5_TRYVY</name>
<sequence>MALSGVGLRTANDKQYEAREKLLMEAVAKENENPFQAVADVVLASVSSLYCDYLYASGTMLALWTLWGLYPPYARFRHSHVARFRRRSQREFCRWFFWTRHIPKWDKRHLQCIELPGHSTERTMKVATGPLATCDASQASAETNYRCHSATYHEQTAREGVFATASGTGAAAFAGGGLARMENKIAAGIQSVNESLQHKLEDKVLADAGAVDLNKLHRDVAELVKDSGGVIVLRETHATRRSVVPGRELWWVSLEEALRRKEWWFWAKILIAARMLQDLLDMPDMPDLLQ</sequence>
<proteinExistence type="predicted"/>
<reference evidence="1" key="1">
    <citation type="journal article" date="2012" name="Proc. Natl. Acad. Sci. U.S.A.">
        <title>Antigenic diversity is generated by distinct evolutionary mechanisms in African trypanosome species.</title>
        <authorList>
            <person name="Jackson A.P."/>
            <person name="Berry A."/>
            <person name="Aslett M."/>
            <person name="Allison H.C."/>
            <person name="Burton P."/>
            <person name="Vavrova-Anderson J."/>
            <person name="Brown R."/>
            <person name="Browne H."/>
            <person name="Corton N."/>
            <person name="Hauser H."/>
            <person name="Gamble J."/>
            <person name="Gilderthorp R."/>
            <person name="Marcello L."/>
            <person name="McQuillan J."/>
            <person name="Otto T.D."/>
            <person name="Quail M.A."/>
            <person name="Sanders M.J."/>
            <person name="van Tonder A."/>
            <person name="Ginger M.L."/>
            <person name="Field M.C."/>
            <person name="Barry J.D."/>
            <person name="Hertz-Fowler C."/>
            <person name="Berriman M."/>
        </authorList>
    </citation>
    <scope>NUCLEOTIDE SEQUENCE</scope>
    <source>
        <strain evidence="1">Y486</strain>
    </source>
</reference>
<dbReference type="OMA" id="RRFCKFW"/>
<evidence type="ECO:0000313" key="1">
    <source>
        <dbReference type="EMBL" id="CCC52329.1"/>
    </source>
</evidence>
<gene>
    <name evidence="1" type="ORF">TVY486_1013720</name>
</gene>